<evidence type="ECO:0000256" key="5">
    <source>
        <dbReference type="ARBA" id="ARBA00022989"/>
    </source>
</evidence>
<dbReference type="InterPro" id="IPR007110">
    <property type="entry name" value="Ig-like_dom"/>
</dbReference>
<dbReference type="OMA" id="YSFNKGE"/>
<keyword evidence="4" id="KW-0732">Signal</keyword>
<proteinExistence type="predicted"/>
<evidence type="ECO:0000259" key="12">
    <source>
        <dbReference type="PROSITE" id="PS50835"/>
    </source>
</evidence>
<protein>
    <submittedName>
        <fullName evidence="13">T-lymphocyte activation antigen CD80-like</fullName>
    </submittedName>
</protein>
<feature type="domain" description="Ig-like" evidence="12">
    <location>
        <begin position="150"/>
        <end position="253"/>
    </location>
</feature>
<comment type="subcellular location">
    <subcellularLocation>
        <location evidence="1">Cell membrane</location>
        <topology evidence="1">Single-pass type I membrane protein</topology>
    </subcellularLocation>
</comment>
<dbReference type="InParanoid" id="A0A673YYX0"/>
<keyword evidence="14" id="KW-1185">Reference proteome</keyword>
<sequence>MGSNMPIIKRRERHLCILQSAMAILILISLLLLSAPAASELEVTGIIGESVLLSCDLNSSTAIDTARLRFHWQDKSEKVLYSFNKGEENQHQDNLYTNRTKAFGSEMSSGNISIKLSQVTLQDKQTIYWAFATLFDENGNSIFERTKVCPTTLHVAARFPTPSVTVNKTNMNATCSTQGGYPQPVVTWTIQDVLLAQNRTLDPWKVQTNITLDSESGLYTVWSQVNLTENQTVTCRIFNPVLRETVSNTTIVSPGQSINTDPAGEVQEGFTPGIIGGIITIFIVICLGGIFIVRKKGCGASGGTMEVEGNNHQGNGSGETEFLARCRQAPDNLEAD</sequence>
<keyword evidence="2" id="KW-1003">Cell membrane</keyword>
<evidence type="ECO:0000256" key="3">
    <source>
        <dbReference type="ARBA" id="ARBA00022692"/>
    </source>
</evidence>
<evidence type="ECO:0000256" key="10">
    <source>
        <dbReference type="ARBA" id="ARBA00023319"/>
    </source>
</evidence>
<dbReference type="GO" id="GO:0071222">
    <property type="term" value="P:cellular response to lipopolysaccharide"/>
    <property type="evidence" value="ECO:0007669"/>
    <property type="project" value="TreeGrafter"/>
</dbReference>
<evidence type="ECO:0000313" key="14">
    <source>
        <dbReference type="Proteomes" id="UP000472277"/>
    </source>
</evidence>
<evidence type="ECO:0000256" key="9">
    <source>
        <dbReference type="ARBA" id="ARBA00023180"/>
    </source>
</evidence>
<dbReference type="Proteomes" id="UP000472277">
    <property type="component" value="Chromosome 24"/>
</dbReference>
<keyword evidence="3 11" id="KW-0812">Transmembrane</keyword>
<evidence type="ECO:0000256" key="2">
    <source>
        <dbReference type="ARBA" id="ARBA00022475"/>
    </source>
</evidence>
<keyword evidence="7" id="KW-1015">Disulfide bond</keyword>
<dbReference type="Pfam" id="PF08205">
    <property type="entry name" value="C2-set_2"/>
    <property type="match status" value="1"/>
</dbReference>
<evidence type="ECO:0000256" key="4">
    <source>
        <dbReference type="ARBA" id="ARBA00022729"/>
    </source>
</evidence>
<dbReference type="Ensembl" id="ENSSTUT00000041453.1">
    <property type="protein sequence ID" value="ENSSTUP00000039657.1"/>
    <property type="gene ID" value="ENSSTUG00000016892.1"/>
</dbReference>
<dbReference type="GO" id="GO:0031295">
    <property type="term" value="P:T cell costimulation"/>
    <property type="evidence" value="ECO:0007669"/>
    <property type="project" value="TreeGrafter"/>
</dbReference>
<dbReference type="InterPro" id="IPR051713">
    <property type="entry name" value="T-cell_Activation_Regulation"/>
</dbReference>
<feature type="transmembrane region" description="Helical" evidence="11">
    <location>
        <begin position="274"/>
        <end position="293"/>
    </location>
</feature>
<dbReference type="InterPro" id="IPR013162">
    <property type="entry name" value="CD80_C2-set"/>
</dbReference>
<evidence type="ECO:0000313" key="13">
    <source>
        <dbReference type="Ensembl" id="ENSSTUP00000039657.1"/>
    </source>
</evidence>
<reference evidence="13" key="2">
    <citation type="submission" date="2025-09" db="UniProtKB">
        <authorList>
            <consortium name="Ensembl"/>
        </authorList>
    </citation>
    <scope>IDENTIFICATION</scope>
</reference>
<keyword evidence="9" id="KW-0325">Glycoprotein</keyword>
<dbReference type="Gene3D" id="2.60.40.10">
    <property type="entry name" value="Immunoglobulins"/>
    <property type="match status" value="2"/>
</dbReference>
<dbReference type="AlphaFoldDB" id="A0A673YYX0"/>
<dbReference type="GO" id="GO:0006955">
    <property type="term" value="P:immune response"/>
    <property type="evidence" value="ECO:0007669"/>
    <property type="project" value="TreeGrafter"/>
</dbReference>
<evidence type="ECO:0000256" key="7">
    <source>
        <dbReference type="ARBA" id="ARBA00023157"/>
    </source>
</evidence>
<accession>A0A673YYX0</accession>
<dbReference type="InterPro" id="IPR036179">
    <property type="entry name" value="Ig-like_dom_sf"/>
</dbReference>
<dbReference type="GO" id="GO:0007166">
    <property type="term" value="P:cell surface receptor signaling pathway"/>
    <property type="evidence" value="ECO:0007669"/>
    <property type="project" value="TreeGrafter"/>
</dbReference>
<dbReference type="GeneTree" id="ENSGT00940000177543"/>
<keyword evidence="8" id="KW-0675">Receptor</keyword>
<keyword evidence="5 11" id="KW-1133">Transmembrane helix</keyword>
<dbReference type="InterPro" id="IPR013783">
    <property type="entry name" value="Ig-like_fold"/>
</dbReference>
<dbReference type="PROSITE" id="PS50835">
    <property type="entry name" value="IG_LIKE"/>
    <property type="match status" value="1"/>
</dbReference>
<dbReference type="PANTHER" id="PTHR25466:SF14">
    <property type="entry name" value="BUTYROPHILIN SUBFAMILY 2 MEMBER A2-LIKE-RELATED"/>
    <property type="match status" value="1"/>
</dbReference>
<dbReference type="SUPFAM" id="SSF48726">
    <property type="entry name" value="Immunoglobulin"/>
    <property type="match status" value="2"/>
</dbReference>
<evidence type="ECO:0000256" key="6">
    <source>
        <dbReference type="ARBA" id="ARBA00023136"/>
    </source>
</evidence>
<organism evidence="13 14">
    <name type="scientific">Salmo trutta</name>
    <name type="common">Brown trout</name>
    <dbReference type="NCBI Taxonomy" id="8032"/>
    <lineage>
        <taxon>Eukaryota</taxon>
        <taxon>Metazoa</taxon>
        <taxon>Chordata</taxon>
        <taxon>Craniata</taxon>
        <taxon>Vertebrata</taxon>
        <taxon>Euteleostomi</taxon>
        <taxon>Actinopterygii</taxon>
        <taxon>Neopterygii</taxon>
        <taxon>Teleostei</taxon>
        <taxon>Protacanthopterygii</taxon>
        <taxon>Salmoniformes</taxon>
        <taxon>Salmonidae</taxon>
        <taxon>Salmoninae</taxon>
        <taxon>Salmo</taxon>
    </lineage>
</organism>
<keyword evidence="10" id="KW-0393">Immunoglobulin domain</keyword>
<reference evidence="13" key="1">
    <citation type="submission" date="2025-08" db="UniProtKB">
        <authorList>
            <consortium name="Ensembl"/>
        </authorList>
    </citation>
    <scope>IDENTIFICATION</scope>
</reference>
<dbReference type="GO" id="GO:0042130">
    <property type="term" value="P:negative regulation of T cell proliferation"/>
    <property type="evidence" value="ECO:0007669"/>
    <property type="project" value="TreeGrafter"/>
</dbReference>
<dbReference type="GO" id="GO:0009897">
    <property type="term" value="C:external side of plasma membrane"/>
    <property type="evidence" value="ECO:0007669"/>
    <property type="project" value="TreeGrafter"/>
</dbReference>
<gene>
    <name evidence="13" type="primary">LOC115161368</name>
</gene>
<dbReference type="GO" id="GO:0042102">
    <property type="term" value="P:positive regulation of T cell proliferation"/>
    <property type="evidence" value="ECO:0007669"/>
    <property type="project" value="TreeGrafter"/>
</dbReference>
<name>A0A673YYX0_SALTR</name>
<evidence type="ECO:0000256" key="11">
    <source>
        <dbReference type="SAM" id="Phobius"/>
    </source>
</evidence>
<keyword evidence="6 11" id="KW-0472">Membrane</keyword>
<dbReference type="PANTHER" id="PTHR25466">
    <property type="entry name" value="T-LYMPHOCYTE ACTIVATION ANTIGEN"/>
    <property type="match status" value="1"/>
</dbReference>
<evidence type="ECO:0000256" key="1">
    <source>
        <dbReference type="ARBA" id="ARBA00004251"/>
    </source>
</evidence>
<evidence type="ECO:0000256" key="8">
    <source>
        <dbReference type="ARBA" id="ARBA00023170"/>
    </source>
</evidence>